<keyword evidence="1" id="KW-0808">Transferase</keyword>
<keyword evidence="2" id="KW-1185">Reference proteome</keyword>
<dbReference type="SUPFAM" id="SSF48019">
    <property type="entry name" value="post-AAA+ oligomerization domain-like"/>
    <property type="match status" value="1"/>
</dbReference>
<organism evidence="1 2">
    <name type="scientific">Angustibacter luteus</name>
    <dbReference type="NCBI Taxonomy" id="658456"/>
    <lineage>
        <taxon>Bacteria</taxon>
        <taxon>Bacillati</taxon>
        <taxon>Actinomycetota</taxon>
        <taxon>Actinomycetes</taxon>
        <taxon>Kineosporiales</taxon>
        <taxon>Kineosporiaceae</taxon>
    </lineage>
</organism>
<name>A0ABW1JDQ1_9ACTN</name>
<dbReference type="GO" id="GO:0003887">
    <property type="term" value="F:DNA-directed DNA polymerase activity"/>
    <property type="evidence" value="ECO:0007669"/>
    <property type="project" value="UniProtKB-EC"/>
</dbReference>
<dbReference type="PANTHER" id="PTHR11669">
    <property type="entry name" value="REPLICATION FACTOR C / DNA POLYMERASE III GAMMA-TAU SUBUNIT"/>
    <property type="match status" value="1"/>
</dbReference>
<dbReference type="Gene3D" id="3.40.50.300">
    <property type="entry name" value="P-loop containing nucleotide triphosphate hydrolases"/>
    <property type="match status" value="1"/>
</dbReference>
<evidence type="ECO:0000313" key="1">
    <source>
        <dbReference type="EMBL" id="MFC6007027.1"/>
    </source>
</evidence>
<dbReference type="Pfam" id="PF13177">
    <property type="entry name" value="DNA_pol3_delta2"/>
    <property type="match status" value="1"/>
</dbReference>
<dbReference type="InterPro" id="IPR008921">
    <property type="entry name" value="DNA_pol3_clamp-load_cplx_C"/>
</dbReference>
<accession>A0ABW1JDQ1</accession>
<dbReference type="InterPro" id="IPR027417">
    <property type="entry name" value="P-loop_NTPase"/>
</dbReference>
<dbReference type="EMBL" id="JBHSRD010000003">
    <property type="protein sequence ID" value="MFC6007027.1"/>
    <property type="molecule type" value="Genomic_DNA"/>
</dbReference>
<gene>
    <name evidence="1" type="ORF">ACFQDO_07780</name>
</gene>
<dbReference type="PANTHER" id="PTHR11669:SF8">
    <property type="entry name" value="DNA POLYMERASE III SUBUNIT DELTA"/>
    <property type="match status" value="1"/>
</dbReference>
<dbReference type="NCBIfam" id="NF005926">
    <property type="entry name" value="PRK07940.1"/>
    <property type="match status" value="1"/>
</dbReference>
<keyword evidence="1" id="KW-0548">Nucleotidyltransferase</keyword>
<dbReference type="InterPro" id="IPR050238">
    <property type="entry name" value="DNA_Rep/Repair_Clamp_Loader"/>
</dbReference>
<sequence>MSVWDEVVGQQPTVDVLRSAVRSSRGDGSGMTHAWLFTGPPGSGRSVAARAFAASLLCEQDEAGCGACHACHTVLAGSHPDVTTLRTEGVIISRQQALELLPLAQRRPSTGRWRVILVEDADRLNDSSGNAMLKAIEEPTARTVWLLCAPSADDVLVTIRSRCRHVGLRTPPPDAVADLLVQRDGVDRQMAAFAARAAQSHIGMARRLATDEQARIRRRDVLGVPLRLREVGDAVLHAASLLDTAKAEAEAGTTQRDEAERVDLLRALGADPQARTQPPHVRGQLKTLSDNQKRRATRFVRDMVDRSLLDLLSLYRDVLVLHADPTAELINAEMRVDVERLAARLSPSQAVRCMDAIRDARDRIGANVAPLLALEAMTLQLRTDA</sequence>
<dbReference type="Proteomes" id="UP001596189">
    <property type="component" value="Unassembled WGS sequence"/>
</dbReference>
<proteinExistence type="predicted"/>
<comment type="caution">
    <text evidence="1">The sequence shown here is derived from an EMBL/GenBank/DDBJ whole genome shotgun (WGS) entry which is preliminary data.</text>
</comment>
<dbReference type="SUPFAM" id="SSF52540">
    <property type="entry name" value="P-loop containing nucleoside triphosphate hydrolases"/>
    <property type="match status" value="1"/>
</dbReference>
<dbReference type="EC" id="2.7.7.7" evidence="1"/>
<evidence type="ECO:0000313" key="2">
    <source>
        <dbReference type="Proteomes" id="UP001596189"/>
    </source>
</evidence>
<dbReference type="RefSeq" id="WP_345718489.1">
    <property type="nucleotide sequence ID" value="NZ_BAABFP010000008.1"/>
</dbReference>
<reference evidence="2" key="1">
    <citation type="journal article" date="2019" name="Int. J. Syst. Evol. Microbiol.">
        <title>The Global Catalogue of Microorganisms (GCM) 10K type strain sequencing project: providing services to taxonomists for standard genome sequencing and annotation.</title>
        <authorList>
            <consortium name="The Broad Institute Genomics Platform"/>
            <consortium name="The Broad Institute Genome Sequencing Center for Infectious Disease"/>
            <person name="Wu L."/>
            <person name="Ma J."/>
        </authorList>
    </citation>
    <scope>NUCLEOTIDE SEQUENCE [LARGE SCALE GENOMIC DNA]</scope>
    <source>
        <strain evidence="2">KACC 14249</strain>
    </source>
</reference>
<protein>
    <submittedName>
        <fullName evidence="1">DNA polymerase III subunit delta</fullName>
        <ecNumber evidence="1">2.7.7.7</ecNumber>
    </submittedName>
</protein>